<accession>A0A948TM91</accession>
<evidence type="ECO:0000256" key="2">
    <source>
        <dbReference type="SAM" id="SignalP"/>
    </source>
</evidence>
<dbReference type="Gene3D" id="1.50.10.100">
    <property type="entry name" value="Chondroitin AC/alginate lyase"/>
    <property type="match status" value="1"/>
</dbReference>
<protein>
    <submittedName>
        <fullName evidence="4">Heparinase II/III-family protein</fullName>
    </submittedName>
</protein>
<feature type="chain" id="PRO_5036830396" evidence="2">
    <location>
        <begin position="24"/>
        <end position="638"/>
    </location>
</feature>
<dbReference type="GO" id="GO:0016829">
    <property type="term" value="F:lyase activity"/>
    <property type="evidence" value="ECO:0007669"/>
    <property type="project" value="InterPro"/>
</dbReference>
<feature type="signal peptide" evidence="2">
    <location>
        <begin position="1"/>
        <end position="23"/>
    </location>
</feature>
<sequence length="638" mass="73501">MKTKNFFLAVITFLAAFPATLEAYTERNLLQGKITREQISDYLVTQQKWVDYPSYADREGWDKLLGKNKETVIRNGEKQLKHEWKVITATDYLEFERSGNRKIMESPFDANNYAIVQLLLAELAEGKGRFTDQLINGVFHTCEMTSWALSAHLPNQPSGRSLPSYEYDLIDLTAGDLGNILAWTYYFMHDTFDKTDPEISRRLYHELDKRIMKPYLEDDRFWWMAVNYKEGNMINNWNPWCNSNALMTFMLLENNPQRLEAAIWRSIQSVDKFLNYVHSDGACEEGPSYWGHASGKVLDYLVLLSDITGNRINFFEDSQIRNMAEYISNSYVGNGWVVNFADASAKGGGDPQLIFRFGQAIGSSRMKQFAAYLKQKQKNRITLASRDFYRILEGLKADAELSGYAPAHETPDFIWYPETQFCYIRKGKAFFAAKGGYNDESHNHNDIGTFSLWVQDTPVFLDAGVGTYTKQTFSSERYKIWTMQSNYHNLPVVNGIPQKYGRKYKAQDAEASPNEFRLNLKEAYPAEAGIKDWIRSYQLKNNQLVIRDKFSLEEAIAPNQINFMTWGNISIEGDKVSISRENISATIKFNPDEFEASKETIPLTDPTLSNVWGKEIYRISFTAKRLSKEGNYKFTVSF</sequence>
<feature type="domain" description="Heparinase II/III-like C-terminal" evidence="3">
    <location>
        <begin position="410"/>
        <end position="557"/>
    </location>
</feature>
<dbReference type="AlphaFoldDB" id="A0A948TM91"/>
<keyword evidence="2" id="KW-0732">Signal</keyword>
<evidence type="ECO:0000313" key="4">
    <source>
        <dbReference type="EMBL" id="MBU3855996.1"/>
    </source>
</evidence>
<evidence type="ECO:0000259" key="3">
    <source>
        <dbReference type="Pfam" id="PF07940"/>
    </source>
</evidence>
<dbReference type="GO" id="GO:0030313">
    <property type="term" value="C:cell envelope"/>
    <property type="evidence" value="ECO:0007669"/>
    <property type="project" value="UniProtKB-SubCell"/>
</dbReference>
<gene>
    <name evidence="4" type="ORF">H9928_05485</name>
</gene>
<organism evidence="4 5">
    <name type="scientific">Candidatus Phocaeicola excrementipullorum</name>
    <dbReference type="NCBI Taxonomy" id="2838731"/>
    <lineage>
        <taxon>Bacteria</taxon>
        <taxon>Pseudomonadati</taxon>
        <taxon>Bacteroidota</taxon>
        <taxon>Bacteroidia</taxon>
        <taxon>Bacteroidales</taxon>
        <taxon>Bacteroidaceae</taxon>
        <taxon>Phocaeicola</taxon>
    </lineage>
</organism>
<reference evidence="4" key="1">
    <citation type="journal article" date="2021" name="PeerJ">
        <title>Extensive microbial diversity within the chicken gut microbiome revealed by metagenomics and culture.</title>
        <authorList>
            <person name="Gilroy R."/>
            <person name="Ravi A."/>
            <person name="Getino M."/>
            <person name="Pursley I."/>
            <person name="Horton D.L."/>
            <person name="Alikhan N.F."/>
            <person name="Baker D."/>
            <person name="Gharbi K."/>
            <person name="Hall N."/>
            <person name="Watson M."/>
            <person name="Adriaenssens E.M."/>
            <person name="Foster-Nyarko E."/>
            <person name="Jarju S."/>
            <person name="Secka A."/>
            <person name="Antonio M."/>
            <person name="Oren A."/>
            <person name="Chaudhuri R.R."/>
            <person name="La Ragione R."/>
            <person name="Hildebrand F."/>
            <person name="Pallen M.J."/>
        </authorList>
    </citation>
    <scope>NUCLEOTIDE SEQUENCE</scope>
    <source>
        <strain evidence="4">8470</strain>
    </source>
</reference>
<name>A0A948TM91_9BACT</name>
<comment type="subcellular location">
    <subcellularLocation>
        <location evidence="1">Cell envelope</location>
    </subcellularLocation>
</comment>
<proteinExistence type="predicted"/>
<dbReference type="EMBL" id="JAHLFJ010000050">
    <property type="protein sequence ID" value="MBU3855996.1"/>
    <property type="molecule type" value="Genomic_DNA"/>
</dbReference>
<dbReference type="Proteomes" id="UP000784286">
    <property type="component" value="Unassembled WGS sequence"/>
</dbReference>
<comment type="caution">
    <text evidence="4">The sequence shown here is derived from an EMBL/GenBank/DDBJ whole genome shotgun (WGS) entry which is preliminary data.</text>
</comment>
<reference evidence="4" key="2">
    <citation type="submission" date="2021-04" db="EMBL/GenBank/DDBJ databases">
        <authorList>
            <person name="Gilroy R."/>
        </authorList>
    </citation>
    <scope>NUCLEOTIDE SEQUENCE</scope>
    <source>
        <strain evidence="4">8470</strain>
    </source>
</reference>
<evidence type="ECO:0000256" key="1">
    <source>
        <dbReference type="ARBA" id="ARBA00004196"/>
    </source>
</evidence>
<dbReference type="InterPro" id="IPR008929">
    <property type="entry name" value="Chondroitin_lyas"/>
</dbReference>
<dbReference type="Pfam" id="PF07940">
    <property type="entry name" value="Hepar_II_III_C"/>
    <property type="match status" value="1"/>
</dbReference>
<evidence type="ECO:0000313" key="5">
    <source>
        <dbReference type="Proteomes" id="UP000784286"/>
    </source>
</evidence>
<dbReference type="SUPFAM" id="SSF48230">
    <property type="entry name" value="Chondroitin AC/alginate lyase"/>
    <property type="match status" value="1"/>
</dbReference>
<dbReference type="InterPro" id="IPR012480">
    <property type="entry name" value="Hepar_II_III_C"/>
</dbReference>
<dbReference type="Gene3D" id="2.70.98.70">
    <property type="match status" value="1"/>
</dbReference>